<sequence>MTDKEIIRALRICATHIEKGCELCPQRKYVRCTERLADEAITMIERLTAENVVLPDGQASAIESLRKEIEWKDMVIALAQKEQAEAEAERDALREKVPRWISVDDRHPKPGTRVLATDGVFVGEAYRTSADTWRRYDGIAMRDCIGSAVTHWMPLAEAPETPEGGEKA</sequence>
<dbReference type="InterPro" id="IPR007539">
    <property type="entry name" value="DUF551"/>
</dbReference>
<name>A0A8S5NH26_9CAUD</name>
<proteinExistence type="predicted"/>
<organism evidence="2">
    <name type="scientific">Siphoviridae sp. cttpk5</name>
    <dbReference type="NCBI Taxonomy" id="2826496"/>
    <lineage>
        <taxon>Viruses</taxon>
        <taxon>Duplodnaviria</taxon>
        <taxon>Heunggongvirae</taxon>
        <taxon>Uroviricota</taxon>
        <taxon>Caudoviricetes</taxon>
    </lineage>
</organism>
<dbReference type="Pfam" id="PF04448">
    <property type="entry name" value="DUF551"/>
    <property type="match status" value="1"/>
</dbReference>
<dbReference type="EMBL" id="BK015174">
    <property type="protein sequence ID" value="DAD94133.1"/>
    <property type="molecule type" value="Genomic_DNA"/>
</dbReference>
<reference evidence="2" key="1">
    <citation type="journal article" date="2021" name="Proc. Natl. Acad. Sci. U.S.A.">
        <title>A Catalog of Tens of Thousands of Viruses from Human Metagenomes Reveals Hidden Associations with Chronic Diseases.</title>
        <authorList>
            <person name="Tisza M.J."/>
            <person name="Buck C.B."/>
        </authorList>
    </citation>
    <scope>NUCLEOTIDE SEQUENCE</scope>
    <source>
        <strain evidence="2">Cttpk5</strain>
    </source>
</reference>
<evidence type="ECO:0000259" key="1">
    <source>
        <dbReference type="Pfam" id="PF04448"/>
    </source>
</evidence>
<feature type="domain" description="DUF551" evidence="1">
    <location>
        <begin position="100"/>
        <end position="160"/>
    </location>
</feature>
<protein>
    <recommendedName>
        <fullName evidence="1">DUF551 domain-containing protein</fullName>
    </recommendedName>
</protein>
<accession>A0A8S5NH26</accession>
<evidence type="ECO:0000313" key="2">
    <source>
        <dbReference type="EMBL" id="DAD94133.1"/>
    </source>
</evidence>